<dbReference type="InterPro" id="IPR016032">
    <property type="entry name" value="Sig_transdc_resp-reg_C-effctor"/>
</dbReference>
<dbReference type="PRINTS" id="PR00038">
    <property type="entry name" value="HTHLUXR"/>
</dbReference>
<dbReference type="RefSeq" id="WP_249773217.1">
    <property type="nucleotide sequence ID" value="NZ_CP097332.1"/>
</dbReference>
<accession>A0ABY4R089</accession>
<evidence type="ECO:0000313" key="2">
    <source>
        <dbReference type="EMBL" id="UQX89321.1"/>
    </source>
</evidence>
<dbReference type="Pfam" id="PF00196">
    <property type="entry name" value="GerE"/>
    <property type="match status" value="1"/>
</dbReference>
<dbReference type="Pfam" id="PF13191">
    <property type="entry name" value="AAA_16"/>
    <property type="match status" value="1"/>
</dbReference>
<dbReference type="InterPro" id="IPR000792">
    <property type="entry name" value="Tscrpt_reg_LuxR_C"/>
</dbReference>
<dbReference type="Gene3D" id="1.10.10.10">
    <property type="entry name" value="Winged helix-like DNA-binding domain superfamily/Winged helix DNA-binding domain"/>
    <property type="match status" value="1"/>
</dbReference>
<proteinExistence type="predicted"/>
<dbReference type="InterPro" id="IPR036388">
    <property type="entry name" value="WH-like_DNA-bd_sf"/>
</dbReference>
<dbReference type="Gene3D" id="3.40.50.300">
    <property type="entry name" value="P-loop containing nucleotide triphosphate hydrolases"/>
    <property type="match status" value="1"/>
</dbReference>
<dbReference type="SMART" id="SM00421">
    <property type="entry name" value="HTH_LUXR"/>
    <property type="match status" value="1"/>
</dbReference>
<dbReference type="PROSITE" id="PS50043">
    <property type="entry name" value="HTH_LUXR_2"/>
    <property type="match status" value="1"/>
</dbReference>
<dbReference type="PRINTS" id="PR00364">
    <property type="entry name" value="DISEASERSIST"/>
</dbReference>
<dbReference type="CDD" id="cd06170">
    <property type="entry name" value="LuxR_C_like"/>
    <property type="match status" value="1"/>
</dbReference>
<reference evidence="2" key="2">
    <citation type="submission" date="2022-05" db="EMBL/GenBank/DDBJ databases">
        <authorList>
            <person name="Kim J.-S."/>
            <person name="Lee K."/>
            <person name="Suh M."/>
            <person name="Eom M."/>
            <person name="Kim J.-S."/>
            <person name="Kim D.-S."/>
            <person name="Ko S.-H."/>
            <person name="Shin Y."/>
            <person name="Lee J.-S."/>
        </authorList>
    </citation>
    <scope>NUCLEOTIDE SEQUENCE</scope>
    <source>
        <strain evidence="2">N237</strain>
    </source>
</reference>
<dbReference type="InterPro" id="IPR058852">
    <property type="entry name" value="HTH_77"/>
</dbReference>
<evidence type="ECO:0000259" key="1">
    <source>
        <dbReference type="PROSITE" id="PS50043"/>
    </source>
</evidence>
<dbReference type="PANTHER" id="PTHR47691">
    <property type="entry name" value="REGULATOR-RELATED"/>
    <property type="match status" value="1"/>
</dbReference>
<dbReference type="Proteomes" id="UP001056336">
    <property type="component" value="Chromosome"/>
</dbReference>
<sequence length="931" mass="99877">MTHSALRVSEREAEVLSALGQHLSNAQIASLLHLSVRTVETHVSSLLRKLGAADRRELAELAPSLASVDPPSSTAGSRGVPATWTPFIGREREQKELIQALDTSRVVTLLGPGGVGKTRLAGEVARTLASRLPLGATFVELVSSRPGFFVQTVASALDVRERPGQALRDAILARLRPGRALLVLDNCEHLVDDTAEFLTALLGQATDLRVLTTSRARIGVPGERVVPLSGLSLVARSTGGAADSEAVTLFFDRARMLDAQFDADPAAVGELCAQLDGMPLAIELATARSATLGIAGLRAGLTDRLRLLSGGQSGDERHRSLRAVLDWSHELLDGEEQAALRRLGRFAGPFDLEAAAAVTALPPAVVVDLVGRLSDKSLLVHRQGSERWSLLETVRAYAWDKLGDAGERDQVTDRYVRWAKDVSAEIESRLVRGQAWQADFDAVSGDLRAALALADGELAAAVARCLGHLTFARRFLVEARTHYLRAAELATDEAQAVQDLWSAAGVAQVESKGQLRYEYAVAAAQRAAAAGDHGTQAAVLAEAVSVATRFPAIFERDIELTELQRMLRLAHDVAPPDDPVAEAQLMAADAWTETRLVEVPDVVTFQAAFDAAERAGDALLISAALDALGAAQVMGGHFAKTHELGARRLSLLARLPAHQPRAGSEIHDIVHMSVENAVSAGAISFALETARRFADDELVAAAPQMVESKPIVPLVLLGRFDEATMRGERTREAWESAGRPAARWMAPSMYSLVLCRALRGEDAAASEWRSFAGVELAGAQTRNVHFQVGGMASFVEARLALHFSRFDDASSLLAGLPTAKDAWWHARHWYFDAYPWAVTAELAVAVAHPDASACLVALEPAARENPWAAAYLARARARLSGDPADFLAALTAWEALDARYERACTLAMIPSRFDEACADLDSLGVSLPVQR</sequence>
<name>A0ABY4R089_9ACTN</name>
<dbReference type="InterPro" id="IPR041664">
    <property type="entry name" value="AAA_16"/>
</dbReference>
<organism evidence="2 3">
    <name type="scientific">Jatrophihabitans telluris</name>
    <dbReference type="NCBI Taxonomy" id="2038343"/>
    <lineage>
        <taxon>Bacteria</taxon>
        <taxon>Bacillati</taxon>
        <taxon>Actinomycetota</taxon>
        <taxon>Actinomycetes</taxon>
        <taxon>Jatrophihabitantales</taxon>
        <taxon>Jatrophihabitantaceae</taxon>
        <taxon>Jatrophihabitans</taxon>
    </lineage>
</organism>
<gene>
    <name evidence="2" type="ORF">M6D93_04775</name>
</gene>
<dbReference type="InterPro" id="IPR027417">
    <property type="entry name" value="P-loop_NTPase"/>
</dbReference>
<evidence type="ECO:0000313" key="3">
    <source>
        <dbReference type="Proteomes" id="UP001056336"/>
    </source>
</evidence>
<dbReference type="Pfam" id="PF25872">
    <property type="entry name" value="HTH_77"/>
    <property type="match status" value="1"/>
</dbReference>
<dbReference type="SUPFAM" id="SSF46894">
    <property type="entry name" value="C-terminal effector domain of the bipartite response regulators"/>
    <property type="match status" value="1"/>
</dbReference>
<dbReference type="PANTHER" id="PTHR47691:SF3">
    <property type="entry name" value="HTH-TYPE TRANSCRIPTIONAL REGULATOR RV0890C-RELATED"/>
    <property type="match status" value="1"/>
</dbReference>
<dbReference type="EMBL" id="CP097332">
    <property type="protein sequence ID" value="UQX89321.1"/>
    <property type="molecule type" value="Genomic_DNA"/>
</dbReference>
<protein>
    <submittedName>
        <fullName evidence="2">LuxR C-terminal-related transcriptional regulator</fullName>
    </submittedName>
</protein>
<keyword evidence="3" id="KW-1185">Reference proteome</keyword>
<feature type="domain" description="HTH luxR-type" evidence="1">
    <location>
        <begin position="1"/>
        <end position="66"/>
    </location>
</feature>
<reference evidence="2" key="1">
    <citation type="journal article" date="2018" name="Int. J. Syst. Evol. Microbiol.">
        <title>Jatrophihabitans telluris sp. nov., isolated from sediment soil of lava forest wetlands and the emended description of the genus Jatrophihabitans.</title>
        <authorList>
            <person name="Lee K.C."/>
            <person name="Suh M.K."/>
            <person name="Eom M.K."/>
            <person name="Kim K.K."/>
            <person name="Kim J.S."/>
            <person name="Kim D.S."/>
            <person name="Ko S.H."/>
            <person name="Shin Y.K."/>
            <person name="Lee J.S."/>
        </authorList>
    </citation>
    <scope>NUCLEOTIDE SEQUENCE</scope>
    <source>
        <strain evidence="2">N237</strain>
    </source>
</reference>
<dbReference type="SUPFAM" id="SSF52540">
    <property type="entry name" value="P-loop containing nucleoside triphosphate hydrolases"/>
    <property type="match status" value="1"/>
</dbReference>